<protein>
    <submittedName>
        <fullName evidence="2">Uncharacterized protein</fullName>
    </submittedName>
</protein>
<dbReference type="Proteomes" id="UP000828390">
    <property type="component" value="Unassembled WGS sequence"/>
</dbReference>
<reference evidence="2" key="2">
    <citation type="submission" date="2020-11" db="EMBL/GenBank/DDBJ databases">
        <authorList>
            <person name="McCartney M.A."/>
            <person name="Auch B."/>
            <person name="Kono T."/>
            <person name="Mallez S."/>
            <person name="Becker A."/>
            <person name="Gohl D.M."/>
            <person name="Silverstein K.A.T."/>
            <person name="Koren S."/>
            <person name="Bechman K.B."/>
            <person name="Herman A."/>
            <person name="Abrahante J.E."/>
            <person name="Garbe J."/>
        </authorList>
    </citation>
    <scope>NUCLEOTIDE SEQUENCE</scope>
    <source>
        <strain evidence="2">Duluth1</strain>
        <tissue evidence="2">Whole animal</tissue>
    </source>
</reference>
<accession>A0A9D4N3I7</accession>
<feature type="compositionally biased region" description="Polar residues" evidence="1">
    <location>
        <begin position="1977"/>
        <end position="1995"/>
    </location>
</feature>
<sequence length="2454" mass="276385">MADLFGFEELTNEVSERSNLQDSQPSVSQGVEEKKIFQQRILFIDASACSENQVIVPILDLTGVKKYKVLARQPVDDGPSANSSQSGASGNENSTSVSQQDSDLQKEQRKENILVTTECNHKNAVKKKLHTHKELNAPIKKSLTSKKHGTNIFKRKWLVKNKMNELKSKSKINRKLWKDKAVEYEFHSDSETKCDMATMNTGRSQSLDNRLISNEDNCRIEVTETALSSSLKPKQCIVKLRRSSSLDILSRKKVCDLKLEGVPCENVMTEKTVHELSMVENNVEKLRRADNSDALKQKQMVYDTDIDVRKSGRLKSAKCASRYRGDYGIRAQTYTKLISQKVKESIDSESDNVSGCNSFNEHAMIKSKSSSVLSRLSDSGKTAQRNPESGSNGKLFKATKAMKKHWSFSKTVPNVQEDNVKDVNSLCTTNFEESAHKLSSSEIFSLSEVPLNNPVICDKNVVIDGLPQACNKANLSGVESMLSIGCKLCCNCCHADNCDNSSRHTCAATKYVHAIGKSVHKKENQKVHVRKVSMPMEPDLSCYEGSPEKTDMDRMEGLAKLRQKLFEKAGANVEEADKTSKTFECALISSKRKEQQVTAEMIAIDSAYEQKFRTSGGCSEESEWFSNPKADLVGKEILEEVSKTLENLPKIKIGSKINQKNDLKDLVMCKRVDNVVKDDTKSFVNCSLESYDDSEEVKEDKLCNTNIKPSTRKKSQPHQKTAKCHVCDQTFKNRDLLRKHYPCRVRQTRTWVQNKLRPHRAVKRTEPAPKKFVCQLPKSGKEKSRPMLLTYRKTKFRKVKGKRRRKLYHVIQDLIQKRKAQTWPHLNVVFDDLSFKEQCMYKVGLICVGDAFQGLDNYAAEEINLFEEHRALERLVNNVSMPADIDCSIECVSYLESSAIQECETCITKQSETGTIQVFETSSQHELKTNIPQGLETSQILESEKSTTKETEFITTQESETSLTHELETSLNPDFKFGTNQEPETSTNKGSNLESSIPLSADQKITFEEQYIATKTVNGIDTQMFSQSENKQELVSSILSEIKETNVVDGSESRVKNDVEVIVEDNLNGTTEMMATNEEIINSLCACDTICKGAIHSENKPDGFLFRYVPPLTVEHTETIDIVHDSCPDSNVGYTNVEENQASTDLNKREDDMQKSHTCEADLQMTSDGHESFYFTQCDEQIVECVVDEVHIAECVVDEVLCEETSEKSYTYQDKINKNSLLEDNICQTVASNETIHATCQENSEQLSHLLEKTEKTLVQDSTKEIKIFISNENGGDDVIDDVIEPKKDNMHVKGNDVVVDVEQHNTLDDLMAILDCDGMEDGLKTTFESYGEASCLKSSYINGDSSNSSLEPTQNTQHRNIGMQHEDVGFVYCESQDRGFKNMIDDASKSSALITAYDEIANETAIKASGLKITNTISVEEMPNMEIKEDSIYSSSDANSSTSVHSTVHGSNMLSEKSHNSLKNAAPFCCADDNVKGITPYAMASIPECSQDMNSVEEALAYNGNAEIGHTLENTAVNTEFREDWIPLAPEDVLKNVWKMGVEKETYETKQSESSELCSLTNSNQFRLINESPNANIYNVEKCDTKASQIPRLNPDILQTVGLPPLKIPKKNNTSAKSSYNTGFKNAVTECNKLKKYKFEIKQVIVGTEMKKSRKMGEIKPKRHRNTRESEACEKMMIQNATESGLLKRNTLNEEAVKESNTLQNFSSSLSHTECILHKNSSISTSMSKALTETHKIKNIQTFISEEPCVASNNITNSGDERTKKAKHISLEEYMKKKGLTYHPVKPKMSEDTENTNEIKVDLVSRNEKVANEGDLHCNIVFSNEKESHLDVCKDTCEESEGLLMEGSRHELKSDHLDKDVVKQLNLYNVEDTQQFNCDEYDPESNFLLDTDGMTDDSDHSHSPDNNEAHKDACFVKNLLLAVSLIHDIVEDQREYCSANGIEIQNCNSEQGYRRQLQHSSLDQRSDSLHSDIEDSNSSSQGEEAENFSYTETLKNTYSPAATVTDCDQMEIEESGIREHQTRNEDNSEYVSKANGEFYVVEEHSTRVLSTDCKTKNSLNQSDVESHSLQEECSEPVDCIETTAEEKDFTVKYEMNGLFIKENVLTGDKNLIESLSISSSSPQSQILMETLDTNMLDDTETWSKRKKSHVDNSKCLESPEVMRKCKLNNVETSYKEKMKMKEMVADCDDINDNNVELFYESDIDDKSQNEVALVLQINTQANIEDQVKSSVQLKSPPFLEKIEDTESRSLMFEDTSSQATLLSSEPPSLKPEKKIETFKEKPDVSSSQPPGLKRSKRHFLDILENEGSCSDMLTKTSENYYDSGKKKKNTDVNENFGRHISDFISDQQAATNIELQNLFDKSEKGEVTLSEIKYLLKPPVELKRSISLATLLKVKLGLTKLLSDMEWPGKHNSSCMKKDSLSDFARRQQSDMFRKDYSTSFEESSGQGNKGCK</sequence>
<organism evidence="2 3">
    <name type="scientific">Dreissena polymorpha</name>
    <name type="common">Zebra mussel</name>
    <name type="synonym">Mytilus polymorpha</name>
    <dbReference type="NCBI Taxonomy" id="45954"/>
    <lineage>
        <taxon>Eukaryota</taxon>
        <taxon>Metazoa</taxon>
        <taxon>Spiralia</taxon>
        <taxon>Lophotrochozoa</taxon>
        <taxon>Mollusca</taxon>
        <taxon>Bivalvia</taxon>
        <taxon>Autobranchia</taxon>
        <taxon>Heteroconchia</taxon>
        <taxon>Euheterodonta</taxon>
        <taxon>Imparidentia</taxon>
        <taxon>Neoheterodontei</taxon>
        <taxon>Myida</taxon>
        <taxon>Dreissenoidea</taxon>
        <taxon>Dreissenidae</taxon>
        <taxon>Dreissena</taxon>
    </lineage>
</organism>
<name>A0A9D4N3I7_DREPO</name>
<feature type="compositionally biased region" description="Low complexity" evidence="1">
    <location>
        <begin position="953"/>
        <end position="962"/>
    </location>
</feature>
<feature type="region of interest" description="Disordered" evidence="1">
    <location>
        <begin position="370"/>
        <end position="395"/>
    </location>
</feature>
<feature type="compositionally biased region" description="Basic and acidic residues" evidence="1">
    <location>
        <begin position="942"/>
        <end position="952"/>
    </location>
</feature>
<feature type="compositionally biased region" description="Low complexity" evidence="1">
    <location>
        <begin position="80"/>
        <end position="94"/>
    </location>
</feature>
<feature type="compositionally biased region" description="Basic and acidic residues" evidence="1">
    <location>
        <begin position="1898"/>
        <end position="1907"/>
    </location>
</feature>
<proteinExistence type="predicted"/>
<feature type="compositionally biased region" description="Basic and acidic residues" evidence="1">
    <location>
        <begin position="1963"/>
        <end position="1974"/>
    </location>
</feature>
<keyword evidence="3" id="KW-1185">Reference proteome</keyword>
<feature type="region of interest" description="Disordered" evidence="1">
    <location>
        <begin position="1956"/>
        <end position="1995"/>
    </location>
</feature>
<reference evidence="2" key="1">
    <citation type="journal article" date="2019" name="bioRxiv">
        <title>The Genome of the Zebra Mussel, Dreissena polymorpha: A Resource for Invasive Species Research.</title>
        <authorList>
            <person name="McCartney M.A."/>
            <person name="Auch B."/>
            <person name="Kono T."/>
            <person name="Mallez S."/>
            <person name="Zhang Y."/>
            <person name="Obille A."/>
            <person name="Becker A."/>
            <person name="Abrahante J.E."/>
            <person name="Garbe J."/>
            <person name="Badalamenti J.P."/>
            <person name="Herman A."/>
            <person name="Mangelson H."/>
            <person name="Liachko I."/>
            <person name="Sullivan S."/>
            <person name="Sone E.D."/>
            <person name="Koren S."/>
            <person name="Silverstein K.A.T."/>
            <person name="Beckman K.B."/>
            <person name="Gohl D.M."/>
        </authorList>
    </citation>
    <scope>NUCLEOTIDE SEQUENCE</scope>
    <source>
        <strain evidence="2">Duluth1</strain>
        <tissue evidence="2">Whole animal</tissue>
    </source>
</reference>
<evidence type="ECO:0000256" key="1">
    <source>
        <dbReference type="SAM" id="MobiDB-lite"/>
    </source>
</evidence>
<dbReference type="EMBL" id="JAIWYP010000001">
    <property type="protein sequence ID" value="KAH3887213.1"/>
    <property type="molecule type" value="Genomic_DNA"/>
</dbReference>
<evidence type="ECO:0000313" key="3">
    <source>
        <dbReference type="Proteomes" id="UP000828390"/>
    </source>
</evidence>
<feature type="region of interest" description="Disordered" evidence="1">
    <location>
        <begin position="941"/>
        <end position="997"/>
    </location>
</feature>
<evidence type="ECO:0000313" key="2">
    <source>
        <dbReference type="EMBL" id="KAH3887213.1"/>
    </source>
</evidence>
<feature type="compositionally biased region" description="Low complexity" evidence="1">
    <location>
        <begin position="370"/>
        <end position="379"/>
    </location>
</feature>
<feature type="compositionally biased region" description="Polar residues" evidence="1">
    <location>
        <begin position="978"/>
        <end position="997"/>
    </location>
</feature>
<feature type="compositionally biased region" description="Polar residues" evidence="1">
    <location>
        <begin position="380"/>
        <end position="392"/>
    </location>
</feature>
<comment type="caution">
    <text evidence="2">The sequence shown here is derived from an EMBL/GenBank/DDBJ whole genome shotgun (WGS) entry which is preliminary data.</text>
</comment>
<feature type="region of interest" description="Disordered" evidence="1">
    <location>
        <begin position="74"/>
        <end position="109"/>
    </location>
</feature>
<feature type="region of interest" description="Disordered" evidence="1">
    <location>
        <begin position="1888"/>
        <end position="1907"/>
    </location>
</feature>
<gene>
    <name evidence="2" type="ORF">DPMN_011229</name>
</gene>